<dbReference type="GO" id="GO:0016887">
    <property type="term" value="F:ATP hydrolysis activity"/>
    <property type="evidence" value="ECO:0007669"/>
    <property type="project" value="InterPro"/>
</dbReference>
<feature type="domain" description="ABC transporter" evidence="4">
    <location>
        <begin position="6"/>
        <end position="236"/>
    </location>
</feature>
<reference evidence="5" key="1">
    <citation type="submission" date="2017-02" db="EMBL/GenBank/DDBJ databases">
        <title>Delving into the versatile metabolic prowess of the omnipresent phylum Bacteroidetes.</title>
        <authorList>
            <person name="Nobu M.K."/>
            <person name="Mei R."/>
            <person name="Narihiro T."/>
            <person name="Kuroda K."/>
            <person name="Liu W.-T."/>
        </authorList>
    </citation>
    <scope>NUCLEOTIDE SEQUENCE</scope>
    <source>
        <strain evidence="5">ADurb.Bin276</strain>
    </source>
</reference>
<dbReference type="AlphaFoldDB" id="A0A1V5SJA1"/>
<dbReference type="GO" id="GO:0008643">
    <property type="term" value="P:carbohydrate transport"/>
    <property type="evidence" value="ECO:0007669"/>
    <property type="project" value="InterPro"/>
</dbReference>
<dbReference type="InterPro" id="IPR012340">
    <property type="entry name" value="NA-bd_OB-fold"/>
</dbReference>
<dbReference type="SUPFAM" id="SSF52540">
    <property type="entry name" value="P-loop containing nucleoside triphosphate hydrolases"/>
    <property type="match status" value="1"/>
</dbReference>
<name>A0A1V5SJA1_9BACT</name>
<dbReference type="Gene3D" id="2.40.50.140">
    <property type="entry name" value="Nucleic acid-binding proteins"/>
    <property type="match status" value="1"/>
</dbReference>
<dbReference type="SUPFAM" id="SSF50331">
    <property type="entry name" value="MOP-like"/>
    <property type="match status" value="1"/>
</dbReference>
<evidence type="ECO:0000256" key="2">
    <source>
        <dbReference type="ARBA" id="ARBA00022741"/>
    </source>
</evidence>
<dbReference type="InterPro" id="IPR027417">
    <property type="entry name" value="P-loop_NTPase"/>
</dbReference>
<dbReference type="PROSITE" id="PS50893">
    <property type="entry name" value="ABC_TRANSPORTER_2"/>
    <property type="match status" value="1"/>
</dbReference>
<keyword evidence="2" id="KW-0547">Nucleotide-binding</keyword>
<dbReference type="GO" id="GO:0005524">
    <property type="term" value="F:ATP binding"/>
    <property type="evidence" value="ECO:0007669"/>
    <property type="project" value="UniProtKB-KW"/>
</dbReference>
<dbReference type="CDD" id="cd03301">
    <property type="entry name" value="ABC_MalK_N"/>
    <property type="match status" value="1"/>
</dbReference>
<keyword evidence="5" id="KW-0378">Hydrolase</keyword>
<dbReference type="InterPro" id="IPR003593">
    <property type="entry name" value="AAA+_ATPase"/>
</dbReference>
<proteinExistence type="predicted"/>
<protein>
    <submittedName>
        <fullName evidence="5">sn-glycerol-3-phosphate import ATP-binding protein UgpC</fullName>
        <ecNumber evidence="5">3.6.3.20</ecNumber>
    </submittedName>
</protein>
<dbReference type="Pfam" id="PF00005">
    <property type="entry name" value="ABC_tran"/>
    <property type="match status" value="1"/>
</dbReference>
<dbReference type="InterPro" id="IPR003439">
    <property type="entry name" value="ABC_transporter-like_ATP-bd"/>
</dbReference>
<organism evidence="5">
    <name type="scientific">Candidatus Atribacter allofermentans</name>
    <dbReference type="NCBI Taxonomy" id="1852833"/>
    <lineage>
        <taxon>Bacteria</taxon>
        <taxon>Pseudomonadati</taxon>
        <taxon>Atribacterota</taxon>
        <taxon>Atribacteria</taxon>
        <taxon>Atribacterales</taxon>
        <taxon>Atribacteraceae</taxon>
        <taxon>Atribacter</taxon>
    </lineage>
</organism>
<evidence type="ECO:0000313" key="5">
    <source>
        <dbReference type="EMBL" id="OQA54404.1"/>
    </source>
</evidence>
<evidence type="ECO:0000259" key="4">
    <source>
        <dbReference type="PROSITE" id="PS50893"/>
    </source>
</evidence>
<dbReference type="Gene3D" id="2.40.50.100">
    <property type="match status" value="1"/>
</dbReference>
<gene>
    <name evidence="5" type="primary">ugpC_2</name>
    <name evidence="5" type="ORF">BWY41_02103</name>
</gene>
<dbReference type="GO" id="GO:0055052">
    <property type="term" value="C:ATP-binding cassette (ABC) transporter complex, substrate-binding subunit-containing"/>
    <property type="evidence" value="ECO:0007669"/>
    <property type="project" value="TreeGrafter"/>
</dbReference>
<dbReference type="InterPro" id="IPR015855">
    <property type="entry name" value="ABC_transpr_MalK-like"/>
</dbReference>
<evidence type="ECO:0000256" key="3">
    <source>
        <dbReference type="ARBA" id="ARBA00022840"/>
    </source>
</evidence>
<dbReference type="InterPro" id="IPR040582">
    <property type="entry name" value="OB_MalK-like"/>
</dbReference>
<accession>A0A1V5SJA1</accession>
<dbReference type="SMART" id="SM00382">
    <property type="entry name" value="AAA"/>
    <property type="match status" value="1"/>
</dbReference>
<evidence type="ECO:0000256" key="1">
    <source>
        <dbReference type="ARBA" id="ARBA00022448"/>
    </source>
</evidence>
<dbReference type="Gene3D" id="3.40.50.300">
    <property type="entry name" value="P-loop containing nucleotide triphosphate hydrolases"/>
    <property type="match status" value="1"/>
</dbReference>
<dbReference type="InterPro" id="IPR047641">
    <property type="entry name" value="ABC_transpr_MalK/UgpC-like"/>
</dbReference>
<sequence length="371" mass="42029">MTLAKVELKKLWKKYGKVEAVKGIDLAIQDREFVAFLGPSGCGKTSTMRMIAGLEKITGGEIYIGNRLVNELDPGTRNIAMAFESYALYPPMTVFDNIAFPLHAMKFPENEIKSRVQRLAEILELTDVMTKYPKGLSGGHQQRVSLARALVRDADVYLLDEPISHLDTKMRNRMRAELKRIHGELGKTMIYVTHDQIEALAMADKVVVMNFGVIQQVGTPQEIYFKPQNLFVADFVGEPPMNFVDCSIELKEKSFILLFSGHSVEIHDEQKVAKLRELENILSRKWIFGIRPTNLQIFKDESNNSSNLIPGIIFAVEPLGDSKIIHVLCGDKTLLVETTPDFFGLEDEKIFLKIDSDYLLLFDKETEQMVL</sequence>
<dbReference type="Proteomes" id="UP000485569">
    <property type="component" value="Unassembled WGS sequence"/>
</dbReference>
<dbReference type="EMBL" id="MWBQ01000214">
    <property type="protein sequence ID" value="OQA54404.1"/>
    <property type="molecule type" value="Genomic_DNA"/>
</dbReference>
<dbReference type="InterPro" id="IPR008995">
    <property type="entry name" value="Mo/tungstate-bd_C_term_dom"/>
</dbReference>
<keyword evidence="3 5" id="KW-0067">ATP-binding</keyword>
<dbReference type="GO" id="GO:0140359">
    <property type="term" value="F:ABC-type transporter activity"/>
    <property type="evidence" value="ECO:0007669"/>
    <property type="project" value="InterPro"/>
</dbReference>
<dbReference type="PANTHER" id="PTHR43875">
    <property type="entry name" value="MALTODEXTRIN IMPORT ATP-BINDING PROTEIN MSMX"/>
    <property type="match status" value="1"/>
</dbReference>
<dbReference type="FunFam" id="3.40.50.300:FF:000042">
    <property type="entry name" value="Maltose/maltodextrin ABC transporter, ATP-binding protein"/>
    <property type="match status" value="1"/>
</dbReference>
<keyword evidence="1" id="KW-0813">Transport</keyword>
<comment type="caution">
    <text evidence="5">The sequence shown here is derived from an EMBL/GenBank/DDBJ whole genome shotgun (WGS) entry which is preliminary data.</text>
</comment>
<dbReference type="EC" id="3.6.3.20" evidence="5"/>
<dbReference type="Pfam" id="PF17912">
    <property type="entry name" value="OB_MalK"/>
    <property type="match status" value="1"/>
</dbReference>
<dbReference type="PANTHER" id="PTHR43875:SF1">
    <property type="entry name" value="OSMOPROTECTIVE COMPOUNDS UPTAKE ATP-BINDING PROTEIN GGTA"/>
    <property type="match status" value="1"/>
</dbReference>